<dbReference type="NCBIfam" id="NF010200">
    <property type="entry name" value="PRK13674.1-1"/>
    <property type="match status" value="1"/>
</dbReference>
<dbReference type="Pfam" id="PF02649">
    <property type="entry name" value="GCHY-1"/>
    <property type="match status" value="1"/>
</dbReference>
<dbReference type="EC" id="3.5.4.16" evidence="2"/>
<dbReference type="OrthoDB" id="9774824at2"/>
<sequence length="276" mass="30074">MSAYAILPPIPDTPTAGLPDIQARPDVRGVALDAVGVKGLRHPLTLHGDHGQQPVVATLAMTVGLPAASKGTHMSRFIEVLEARPAIVGQAGMRTLVYAMLARLDASSGCIEMSFPYFVRKTAPVSGTSSLLDYDIAWRGEVDADGIYRFRMRVTVPVTSLCPCSKEISAYGAHNQRSLITIEAELREAMAIEDLIALAERNASCEVYGLLKRPDEKYVTERAYDNPKFVEDLVRDVALALQREPRVGAYRVEAENFESIHNHSAYARIARPAAAA</sequence>
<dbReference type="InterPro" id="IPR003801">
    <property type="entry name" value="GTP_cyclohydrolase_FolE2/MptA"/>
</dbReference>
<evidence type="ECO:0000313" key="3">
    <source>
        <dbReference type="EMBL" id="OWT56900.1"/>
    </source>
</evidence>
<reference evidence="4" key="1">
    <citation type="submission" date="2017-06" db="EMBL/GenBank/DDBJ databases">
        <title>Herbaspirillum phytohormonus sp. nov., isolated from the root nodule of Robinia pseudoacacia in lead-zinc mine.</title>
        <authorList>
            <person name="Fan M."/>
            <person name="Lin Y."/>
        </authorList>
    </citation>
    <scope>NUCLEOTIDE SEQUENCE [LARGE SCALE GENOMIC DNA]</scope>
    <source>
        <strain evidence="4">SC-089</strain>
    </source>
</reference>
<dbReference type="HAMAP" id="MF_01527_B">
    <property type="entry name" value="GTP_cyclohydrol_B"/>
    <property type="match status" value="1"/>
</dbReference>
<accession>A0A225M9X5</accession>
<evidence type="ECO:0000256" key="2">
    <source>
        <dbReference type="HAMAP-Rule" id="MF_01527"/>
    </source>
</evidence>
<dbReference type="UniPathway" id="UPA00848">
    <property type="reaction ID" value="UER00151"/>
</dbReference>
<dbReference type="PANTHER" id="PTHR36445:SF1">
    <property type="entry name" value="GTP CYCLOHYDROLASE MPTA"/>
    <property type="match status" value="1"/>
</dbReference>
<feature type="site" description="May be catalytically important" evidence="2">
    <location>
        <position position="162"/>
    </location>
</feature>
<dbReference type="GO" id="GO:0046654">
    <property type="term" value="P:tetrahydrofolate biosynthetic process"/>
    <property type="evidence" value="ECO:0007669"/>
    <property type="project" value="UniProtKB-UniRule"/>
</dbReference>
<dbReference type="PANTHER" id="PTHR36445">
    <property type="entry name" value="GTP CYCLOHYDROLASE MPTA"/>
    <property type="match status" value="1"/>
</dbReference>
<dbReference type="InterPro" id="IPR022838">
    <property type="entry name" value="GTP_cyclohydrolase_FolE2"/>
</dbReference>
<protein>
    <recommendedName>
        <fullName evidence="2">GTP cyclohydrolase FolE2</fullName>
        <ecNumber evidence="2">3.5.4.16</ecNumber>
    </recommendedName>
</protein>
<keyword evidence="1 2" id="KW-0378">Hydrolase</keyword>
<name>A0A225M9X5_9BURK</name>
<comment type="pathway">
    <text evidence="2">Cofactor biosynthesis; 7,8-dihydroneopterin triphosphate biosynthesis; 7,8-dihydroneopterin triphosphate from GTP: step 1/1.</text>
</comment>
<comment type="similarity">
    <text evidence="2">Belongs to the GTP cyclohydrolase IV family.</text>
</comment>
<dbReference type="Gene3D" id="3.10.270.10">
    <property type="entry name" value="Urate Oxidase"/>
    <property type="match status" value="1"/>
</dbReference>
<dbReference type="RefSeq" id="WP_088604908.1">
    <property type="nucleotide sequence ID" value="NZ_NJIH01000010.1"/>
</dbReference>
<gene>
    <name evidence="2" type="primary">folE2</name>
    <name evidence="3" type="ORF">CEY11_18675</name>
</gene>
<dbReference type="EMBL" id="NJIH01000010">
    <property type="protein sequence ID" value="OWT56900.1"/>
    <property type="molecule type" value="Genomic_DNA"/>
</dbReference>
<comment type="caution">
    <text evidence="3">The sequence shown here is derived from an EMBL/GenBank/DDBJ whole genome shotgun (WGS) entry which is preliminary data.</text>
</comment>
<keyword evidence="4" id="KW-1185">Reference proteome</keyword>
<proteinExistence type="inferred from homology"/>
<dbReference type="Proteomes" id="UP000214603">
    <property type="component" value="Unassembled WGS sequence"/>
</dbReference>
<evidence type="ECO:0000313" key="4">
    <source>
        <dbReference type="Proteomes" id="UP000214603"/>
    </source>
</evidence>
<evidence type="ECO:0000256" key="1">
    <source>
        <dbReference type="ARBA" id="ARBA00022801"/>
    </source>
</evidence>
<comment type="catalytic activity">
    <reaction evidence="2">
        <text>GTP + H2O = 7,8-dihydroneopterin 3'-triphosphate + formate + H(+)</text>
        <dbReference type="Rhea" id="RHEA:17473"/>
        <dbReference type="ChEBI" id="CHEBI:15377"/>
        <dbReference type="ChEBI" id="CHEBI:15378"/>
        <dbReference type="ChEBI" id="CHEBI:15740"/>
        <dbReference type="ChEBI" id="CHEBI:37565"/>
        <dbReference type="ChEBI" id="CHEBI:58462"/>
        <dbReference type="EC" id="3.5.4.16"/>
    </reaction>
</comment>
<dbReference type="AlphaFoldDB" id="A0A225M9X5"/>
<comment type="function">
    <text evidence="2">Converts GTP to 7,8-dihydroneopterin triphosphate.</text>
</comment>
<organism evidence="3 4">
    <name type="scientific">Candidimonas nitroreducens</name>
    <dbReference type="NCBI Taxonomy" id="683354"/>
    <lineage>
        <taxon>Bacteria</taxon>
        <taxon>Pseudomonadati</taxon>
        <taxon>Pseudomonadota</taxon>
        <taxon>Betaproteobacteria</taxon>
        <taxon>Burkholderiales</taxon>
        <taxon>Alcaligenaceae</taxon>
        <taxon>Candidimonas</taxon>
    </lineage>
</organism>
<dbReference type="GO" id="GO:0003934">
    <property type="term" value="F:GTP cyclohydrolase I activity"/>
    <property type="evidence" value="ECO:0007669"/>
    <property type="project" value="UniProtKB-UniRule"/>
</dbReference>